<keyword evidence="3" id="KW-1185">Reference proteome</keyword>
<evidence type="ECO:0008006" key="4">
    <source>
        <dbReference type="Google" id="ProtNLM"/>
    </source>
</evidence>
<accession>A0ABT6CA82</accession>
<organism evidence="2 3">
    <name type="scientific">Luteipulveratus flavus</name>
    <dbReference type="NCBI Taxonomy" id="3031728"/>
    <lineage>
        <taxon>Bacteria</taxon>
        <taxon>Bacillati</taxon>
        <taxon>Actinomycetota</taxon>
        <taxon>Actinomycetes</taxon>
        <taxon>Micrococcales</taxon>
        <taxon>Dermacoccaceae</taxon>
        <taxon>Luteipulveratus</taxon>
    </lineage>
</organism>
<protein>
    <recommendedName>
        <fullName evidence="4">Lycopene cyclase domain-containing protein</fullName>
    </recommendedName>
</protein>
<name>A0ABT6CA82_9MICO</name>
<keyword evidence="1" id="KW-0812">Transmembrane</keyword>
<dbReference type="EMBL" id="JAROAV010000043">
    <property type="protein sequence ID" value="MDF8265805.1"/>
    <property type="molecule type" value="Genomic_DNA"/>
</dbReference>
<dbReference type="RefSeq" id="WP_277193086.1">
    <property type="nucleotide sequence ID" value="NZ_JAROAV010000043.1"/>
</dbReference>
<keyword evidence="1" id="KW-0472">Membrane</keyword>
<evidence type="ECO:0000256" key="1">
    <source>
        <dbReference type="SAM" id="Phobius"/>
    </source>
</evidence>
<evidence type="ECO:0000313" key="2">
    <source>
        <dbReference type="EMBL" id="MDF8265805.1"/>
    </source>
</evidence>
<reference evidence="2 3" key="1">
    <citation type="submission" date="2023-03" db="EMBL/GenBank/DDBJ databases">
        <title>YIM 133296 draft genome.</title>
        <authorList>
            <person name="Xiong L."/>
        </authorList>
    </citation>
    <scope>NUCLEOTIDE SEQUENCE [LARGE SCALE GENOMIC DNA]</scope>
    <source>
        <strain evidence="2 3">YIM 133296</strain>
    </source>
</reference>
<keyword evidence="1" id="KW-1133">Transmembrane helix</keyword>
<sequence>MSYTALVGCAIPLVVLLDLLVLRTRLVCTATWWASYAVIVGFQLLTNGWLTGRGIVRYDPGTVIGGGQPVLVGDGRLVFAPVEDLGFGFALVLLTCAVWTRLGSRETNRGASGSGGASR</sequence>
<evidence type="ECO:0000313" key="3">
    <source>
        <dbReference type="Proteomes" id="UP001528912"/>
    </source>
</evidence>
<comment type="caution">
    <text evidence="2">The sequence shown here is derived from an EMBL/GenBank/DDBJ whole genome shotgun (WGS) entry which is preliminary data.</text>
</comment>
<gene>
    <name evidence="2" type="ORF">P4R38_16280</name>
</gene>
<feature type="transmembrane region" description="Helical" evidence="1">
    <location>
        <begin position="33"/>
        <end position="50"/>
    </location>
</feature>
<proteinExistence type="predicted"/>
<dbReference type="Proteomes" id="UP001528912">
    <property type="component" value="Unassembled WGS sequence"/>
</dbReference>